<gene>
    <name evidence="3" type="ORF">GMARGA_LOCUS21188</name>
</gene>
<sequence length="448" mass="52382">MADFNDIFRPLIKLFSHKQLQAVLLAWISSKLEPYFSGIIAVDMFITTLIATAITILLYASFSLLQLFQFRKPLIVQIEYYVKGIYGTQEKNQIYEALSWIISQQTKELNKGLFIVQPTNNKNYEPYKVPDFNILPEKKKQIIVEYKGRKFNVVYKMQETDKNNNNNSQPVPPNSFDVNAITEFINEVTHFYFKAKEKYHKRSQYKRNEGNWNRVQYLSDLNGLETVVLDEPQEILLKKELDSFVNDKEFYKRIDLYYINLKEIKNDNDMSAAFSTVPPNQIIVLEDVDTQSSILYNRDRSSNFINFISEDILKEKDDLTKYKDLFSFISLSNFLGCLDGQILSEGTIIIMTTNHVEHLDPACICSGRMDVHLNLEYCTHYQIEKMYQKINPITKFSNNILKKIPEQLLPLCDVIINMISNRNESKLIPEKILGLVKNTFRHPKFLMS</sequence>
<protein>
    <submittedName>
        <fullName evidence="3">39727_t:CDS:1</fullName>
    </submittedName>
</protein>
<keyword evidence="1" id="KW-0812">Transmembrane</keyword>
<dbReference type="Pfam" id="PF00004">
    <property type="entry name" value="AAA"/>
    <property type="match status" value="1"/>
</dbReference>
<evidence type="ECO:0000313" key="4">
    <source>
        <dbReference type="Proteomes" id="UP000789901"/>
    </source>
</evidence>
<proteinExistence type="predicted"/>
<name>A0ABN7VPC3_GIGMA</name>
<reference evidence="3 4" key="1">
    <citation type="submission" date="2021-06" db="EMBL/GenBank/DDBJ databases">
        <authorList>
            <person name="Kallberg Y."/>
            <person name="Tangrot J."/>
            <person name="Rosling A."/>
        </authorList>
    </citation>
    <scope>NUCLEOTIDE SEQUENCE [LARGE SCALE GENOMIC DNA]</scope>
    <source>
        <strain evidence="3 4">120-4 pot B 10/14</strain>
    </source>
</reference>
<comment type="caution">
    <text evidence="3">The sequence shown here is derived from an EMBL/GenBank/DDBJ whole genome shotgun (WGS) entry which is preliminary data.</text>
</comment>
<dbReference type="PANTHER" id="PTHR23070">
    <property type="entry name" value="BCS1 AAA-TYPE ATPASE"/>
    <property type="match status" value="1"/>
</dbReference>
<dbReference type="EMBL" id="CAJVQB010019311">
    <property type="protein sequence ID" value="CAG8790706.1"/>
    <property type="molecule type" value="Genomic_DNA"/>
</dbReference>
<organism evidence="3 4">
    <name type="scientific">Gigaspora margarita</name>
    <dbReference type="NCBI Taxonomy" id="4874"/>
    <lineage>
        <taxon>Eukaryota</taxon>
        <taxon>Fungi</taxon>
        <taxon>Fungi incertae sedis</taxon>
        <taxon>Mucoromycota</taxon>
        <taxon>Glomeromycotina</taxon>
        <taxon>Glomeromycetes</taxon>
        <taxon>Diversisporales</taxon>
        <taxon>Gigasporaceae</taxon>
        <taxon>Gigaspora</taxon>
    </lineage>
</organism>
<keyword evidence="1" id="KW-1133">Transmembrane helix</keyword>
<dbReference type="InterPro" id="IPR027417">
    <property type="entry name" value="P-loop_NTPase"/>
</dbReference>
<dbReference type="Gene3D" id="3.40.50.300">
    <property type="entry name" value="P-loop containing nucleotide triphosphate hydrolases"/>
    <property type="match status" value="1"/>
</dbReference>
<keyword evidence="4" id="KW-1185">Reference proteome</keyword>
<feature type="transmembrane region" description="Helical" evidence="1">
    <location>
        <begin position="35"/>
        <end position="62"/>
    </location>
</feature>
<evidence type="ECO:0000313" key="3">
    <source>
        <dbReference type="EMBL" id="CAG8790706.1"/>
    </source>
</evidence>
<accession>A0ABN7VPC3</accession>
<keyword evidence="1" id="KW-0472">Membrane</keyword>
<evidence type="ECO:0000256" key="1">
    <source>
        <dbReference type="SAM" id="Phobius"/>
    </source>
</evidence>
<feature type="domain" description="ATPase AAA-type core" evidence="2">
    <location>
        <begin position="266"/>
        <end position="376"/>
    </location>
</feature>
<dbReference type="InterPro" id="IPR050747">
    <property type="entry name" value="Mitochondrial_chaperone_BCS1"/>
</dbReference>
<dbReference type="SUPFAM" id="SSF52540">
    <property type="entry name" value="P-loop containing nucleoside triphosphate hydrolases"/>
    <property type="match status" value="1"/>
</dbReference>
<dbReference type="Proteomes" id="UP000789901">
    <property type="component" value="Unassembled WGS sequence"/>
</dbReference>
<evidence type="ECO:0000259" key="2">
    <source>
        <dbReference type="Pfam" id="PF00004"/>
    </source>
</evidence>
<dbReference type="InterPro" id="IPR003959">
    <property type="entry name" value="ATPase_AAA_core"/>
</dbReference>